<evidence type="ECO:0000313" key="3">
    <source>
        <dbReference type="Proteomes" id="UP000663848"/>
    </source>
</evidence>
<dbReference type="Proteomes" id="UP000663848">
    <property type="component" value="Unassembled WGS sequence"/>
</dbReference>
<accession>A0A822GEF2</accession>
<feature type="non-terminal residue" evidence="2">
    <location>
        <position position="32"/>
    </location>
</feature>
<feature type="compositionally biased region" description="Basic residues" evidence="1">
    <location>
        <begin position="17"/>
        <end position="32"/>
    </location>
</feature>
<organism evidence="2 3">
    <name type="scientific">Rotaria socialis</name>
    <dbReference type="NCBI Taxonomy" id="392032"/>
    <lineage>
        <taxon>Eukaryota</taxon>
        <taxon>Metazoa</taxon>
        <taxon>Spiralia</taxon>
        <taxon>Gnathifera</taxon>
        <taxon>Rotifera</taxon>
        <taxon>Eurotatoria</taxon>
        <taxon>Bdelloidea</taxon>
        <taxon>Philodinida</taxon>
        <taxon>Philodinidae</taxon>
        <taxon>Rotaria</taxon>
    </lineage>
</organism>
<feature type="region of interest" description="Disordered" evidence="1">
    <location>
        <begin position="1"/>
        <end position="32"/>
    </location>
</feature>
<evidence type="ECO:0000256" key="1">
    <source>
        <dbReference type="SAM" id="MobiDB-lite"/>
    </source>
</evidence>
<name>A0A822GEF2_9BILA</name>
<protein>
    <submittedName>
        <fullName evidence="2">Uncharacterized protein</fullName>
    </submittedName>
</protein>
<reference evidence="2" key="1">
    <citation type="submission" date="2021-02" db="EMBL/GenBank/DDBJ databases">
        <authorList>
            <person name="Nowell W R."/>
        </authorList>
    </citation>
    <scope>NUCLEOTIDE SEQUENCE</scope>
</reference>
<comment type="caution">
    <text evidence="2">The sequence shown here is derived from an EMBL/GenBank/DDBJ whole genome shotgun (WGS) entry which is preliminary data.</text>
</comment>
<proteinExistence type="predicted"/>
<dbReference type="EMBL" id="CAJOBR010093545">
    <property type="protein sequence ID" value="CAF5144448.1"/>
    <property type="molecule type" value="Genomic_DNA"/>
</dbReference>
<sequence>MMTHIQQELDTIERTRQQHKYSIRRSSHLTNG</sequence>
<dbReference type="AlphaFoldDB" id="A0A822GEF2"/>
<evidence type="ECO:0000313" key="2">
    <source>
        <dbReference type="EMBL" id="CAF5144448.1"/>
    </source>
</evidence>
<gene>
    <name evidence="2" type="ORF">QYT958_LOCUS48031</name>
</gene>